<gene>
    <name evidence="5" type="ORF">FNV43_RR23129</name>
</gene>
<dbReference type="GO" id="GO:0016042">
    <property type="term" value="P:lipid catabolic process"/>
    <property type="evidence" value="ECO:0007669"/>
    <property type="project" value="UniProtKB-KW"/>
</dbReference>
<evidence type="ECO:0000313" key="6">
    <source>
        <dbReference type="Proteomes" id="UP000796880"/>
    </source>
</evidence>
<dbReference type="PANTHER" id="PTHR45648:SF167">
    <property type="entry name" value="GDSL ESTERASE_LIPASE LTL1"/>
    <property type="match status" value="1"/>
</dbReference>
<keyword evidence="4" id="KW-0732">Signal</keyword>
<feature type="chain" id="PRO_5035466989" evidence="4">
    <location>
        <begin position="20"/>
        <end position="370"/>
    </location>
</feature>
<dbReference type="AlphaFoldDB" id="A0A8K0DRF2"/>
<reference evidence="5" key="1">
    <citation type="submission" date="2020-03" db="EMBL/GenBank/DDBJ databases">
        <title>A high-quality chromosome-level genome assembly of a woody plant with both climbing and erect habits, Rhamnella rubrinervis.</title>
        <authorList>
            <person name="Lu Z."/>
            <person name="Yang Y."/>
            <person name="Zhu X."/>
            <person name="Sun Y."/>
        </authorList>
    </citation>
    <scope>NUCLEOTIDE SEQUENCE</scope>
    <source>
        <strain evidence="5">BYM</strain>
        <tissue evidence="5">Leaf</tissue>
    </source>
</reference>
<comment type="caution">
    <text evidence="5">The sequence shown here is derived from an EMBL/GenBank/DDBJ whole genome shotgun (WGS) entry which is preliminary data.</text>
</comment>
<sequence>MYNPGGLLVVAVAVLAAMATVPPHEYQAQAARAFFVFGDSLVDSGNNNYLATTARADSRPYGIDYPTHRPTGRFSNGLNLPDVISEQIGSEPTLPYLSPELTGQKLLIGANFASAGIGILNDTGIQFLNIIRIFRQYELFQAYQQRVSALIGPAQAQRLVNEALVLITLGGNDFVNNYFTTPTISLRSRQFSIPQFSRYLISEYRPILSRLYQLGARRILVTGTGPLGCVPSALAQRSKNGECVPEYQQAAEIFNPELAQMLKELNAEVGSDVFVAANAFQMNMDFISNPTKFGFVTSKVACCGQGAYNGVGVCNPLSNLCPDRKIYAFWDAFHPTERAVRLIARQIMTGSTHYMNPMNLSTIMAMDSAN</sequence>
<organism evidence="5 6">
    <name type="scientific">Rhamnella rubrinervis</name>
    <dbReference type="NCBI Taxonomy" id="2594499"/>
    <lineage>
        <taxon>Eukaryota</taxon>
        <taxon>Viridiplantae</taxon>
        <taxon>Streptophyta</taxon>
        <taxon>Embryophyta</taxon>
        <taxon>Tracheophyta</taxon>
        <taxon>Spermatophyta</taxon>
        <taxon>Magnoliopsida</taxon>
        <taxon>eudicotyledons</taxon>
        <taxon>Gunneridae</taxon>
        <taxon>Pentapetalae</taxon>
        <taxon>rosids</taxon>
        <taxon>fabids</taxon>
        <taxon>Rosales</taxon>
        <taxon>Rhamnaceae</taxon>
        <taxon>rhamnoid group</taxon>
        <taxon>Rhamneae</taxon>
        <taxon>Rhamnella</taxon>
    </lineage>
</organism>
<keyword evidence="3" id="KW-0443">Lipid metabolism</keyword>
<dbReference type="OrthoDB" id="1151738at2759"/>
<feature type="signal peptide" evidence="4">
    <location>
        <begin position="1"/>
        <end position="19"/>
    </location>
</feature>
<keyword evidence="6" id="KW-1185">Reference proteome</keyword>
<dbReference type="GO" id="GO:0016788">
    <property type="term" value="F:hydrolase activity, acting on ester bonds"/>
    <property type="evidence" value="ECO:0007669"/>
    <property type="project" value="InterPro"/>
</dbReference>
<proteinExistence type="inferred from homology"/>
<dbReference type="SUPFAM" id="SSF52266">
    <property type="entry name" value="SGNH hydrolase"/>
    <property type="match status" value="1"/>
</dbReference>
<dbReference type="Pfam" id="PF00657">
    <property type="entry name" value="Lipase_GDSL"/>
    <property type="match status" value="1"/>
</dbReference>
<dbReference type="Gene3D" id="3.40.50.1110">
    <property type="entry name" value="SGNH hydrolase"/>
    <property type="match status" value="1"/>
</dbReference>
<dbReference type="PANTHER" id="PTHR45648">
    <property type="entry name" value="GDSL LIPASE/ACYLHYDROLASE FAMILY PROTEIN (AFU_ORTHOLOGUE AFUA_4G14700)"/>
    <property type="match status" value="1"/>
</dbReference>
<dbReference type="CDD" id="cd01837">
    <property type="entry name" value="SGNH_plant_lipase_like"/>
    <property type="match status" value="1"/>
</dbReference>
<comment type="similarity">
    <text evidence="1">Belongs to the 'GDSL' lipolytic enzyme family.</text>
</comment>
<dbReference type="InterPro" id="IPR035669">
    <property type="entry name" value="SGNH_plant_lipase-like"/>
</dbReference>
<evidence type="ECO:0000256" key="3">
    <source>
        <dbReference type="ARBA" id="ARBA00022963"/>
    </source>
</evidence>
<evidence type="ECO:0000256" key="1">
    <source>
        <dbReference type="ARBA" id="ARBA00008668"/>
    </source>
</evidence>
<accession>A0A8K0DRF2</accession>
<keyword evidence="2" id="KW-0378">Hydrolase</keyword>
<dbReference type="InterPro" id="IPR051058">
    <property type="entry name" value="GDSL_Est/Lipase"/>
</dbReference>
<dbReference type="InterPro" id="IPR001087">
    <property type="entry name" value="GDSL"/>
</dbReference>
<evidence type="ECO:0000313" key="5">
    <source>
        <dbReference type="EMBL" id="KAF3436037.1"/>
    </source>
</evidence>
<evidence type="ECO:0000256" key="4">
    <source>
        <dbReference type="SAM" id="SignalP"/>
    </source>
</evidence>
<dbReference type="EMBL" id="VOIH02000010">
    <property type="protein sequence ID" value="KAF3436037.1"/>
    <property type="molecule type" value="Genomic_DNA"/>
</dbReference>
<keyword evidence="3" id="KW-0442">Lipid degradation</keyword>
<dbReference type="Proteomes" id="UP000796880">
    <property type="component" value="Unassembled WGS sequence"/>
</dbReference>
<dbReference type="InterPro" id="IPR036514">
    <property type="entry name" value="SGNH_hydro_sf"/>
</dbReference>
<protein>
    <submittedName>
        <fullName evidence="5">Uncharacterized protein</fullName>
    </submittedName>
</protein>
<evidence type="ECO:0000256" key="2">
    <source>
        <dbReference type="ARBA" id="ARBA00022801"/>
    </source>
</evidence>
<name>A0A8K0DRF2_9ROSA</name>